<dbReference type="RefSeq" id="WP_378527040.1">
    <property type="nucleotide sequence ID" value="NZ_JBHSNS010000003.1"/>
</dbReference>
<evidence type="ECO:0000313" key="3">
    <source>
        <dbReference type="Proteomes" id="UP001596072"/>
    </source>
</evidence>
<evidence type="ECO:0000259" key="1">
    <source>
        <dbReference type="Pfam" id="PF12770"/>
    </source>
</evidence>
<dbReference type="InterPro" id="IPR011990">
    <property type="entry name" value="TPR-like_helical_dom_sf"/>
</dbReference>
<proteinExistence type="predicted"/>
<keyword evidence="3" id="KW-1185">Reference proteome</keyword>
<dbReference type="PANTHER" id="PTHR10098:SF108">
    <property type="entry name" value="TETRATRICOPEPTIDE REPEAT PROTEIN 28"/>
    <property type="match status" value="1"/>
</dbReference>
<organism evidence="2 3">
    <name type="scientific">Nocardioides vastitatis</name>
    <dbReference type="NCBI Taxonomy" id="2568655"/>
    <lineage>
        <taxon>Bacteria</taxon>
        <taxon>Bacillati</taxon>
        <taxon>Actinomycetota</taxon>
        <taxon>Actinomycetes</taxon>
        <taxon>Propionibacteriales</taxon>
        <taxon>Nocardioidaceae</taxon>
        <taxon>Nocardioides</taxon>
    </lineage>
</organism>
<name>A0ABW0ZL57_9ACTN</name>
<dbReference type="InterPro" id="IPR024983">
    <property type="entry name" value="CHAT_dom"/>
</dbReference>
<feature type="domain" description="CHAT" evidence="1">
    <location>
        <begin position="614"/>
        <end position="831"/>
    </location>
</feature>
<sequence>MEELLELALEDPAEGRRRAELLLTEQSDPLARSYAHQCLGVVFRDSGCADRALEELRAGLRAARAAARPDRERDVRATYGATLAYVGRTRAGLAQLERALDGATGETAAKVQMRQAGVLVVLGRYEEAVPVMRAARDAIARAGNVVWEARTRIWLGYLDLRLGQVDEAEREVLRAEQLLRSCDATLERLTAVENIAEIAVARGDLATGLRRYAEAAEAYQAAGHPMRYDGVALRAAAYLAAGLADEAVSLLERFADGEGIPATEEAELHFLRATALQAAGDPEQALAAAREARSMFRQQQRSWFELRARLATVRARDMLGDYRGLAREARLVAEALHGQHADEAPVALTLAGRLARGEDRVVLWEQAASYRDRPNGLVRAGAWLARALAQEERHDRGGVLRACAAGLDAIDEHRRLIGSSELRALATSHGRELTTVALRHAATEARTLLRWSERTRATALAQPPATSDATTIPASLAALRDNGRRLAEARQAGEPTEGLERERVRLERAVRSEHHTLSASTAQQQRPPAVEEIVDTVGDGCLVELVDVDGRLHVLVVHDGKVRHRVAGTTSDVGDLLGPAAMLLRRASRGRPTSTADVGSRLQAAILGDAARLIPDGPVVLAPTARLHGLAWSLLPMLHDRPFTVVPSAGQWLRARNTARSKGHRTVLVAGPGLHTGGAEVPVLARRHADAVLLEQADATVENVLRHLDGADLAHVAAHGRFRADSPLFSALDLADGPLTVHDLERLRTAPYRVVLSACESGVLAPVGAEELLGLTAALLSIGTVGLVSSVGEVNDAATADLMVGVHDALARGLDPATALYEARQEAADDSVSAGTAAAFVALGV</sequence>
<dbReference type="PANTHER" id="PTHR10098">
    <property type="entry name" value="RAPSYN-RELATED"/>
    <property type="match status" value="1"/>
</dbReference>
<accession>A0ABW0ZL57</accession>
<gene>
    <name evidence="2" type="ORF">ACFPQB_09715</name>
</gene>
<dbReference type="Gene3D" id="1.25.40.10">
    <property type="entry name" value="Tetratricopeptide repeat domain"/>
    <property type="match status" value="2"/>
</dbReference>
<dbReference type="EMBL" id="JBHSNS010000003">
    <property type="protein sequence ID" value="MFC5729195.1"/>
    <property type="molecule type" value="Genomic_DNA"/>
</dbReference>
<comment type="caution">
    <text evidence="2">The sequence shown here is derived from an EMBL/GenBank/DDBJ whole genome shotgun (WGS) entry which is preliminary data.</text>
</comment>
<protein>
    <submittedName>
        <fullName evidence="2">CHAT domain-containing protein</fullName>
    </submittedName>
</protein>
<dbReference type="Proteomes" id="UP001596072">
    <property type="component" value="Unassembled WGS sequence"/>
</dbReference>
<dbReference type="SUPFAM" id="SSF48452">
    <property type="entry name" value="TPR-like"/>
    <property type="match status" value="2"/>
</dbReference>
<reference evidence="3" key="1">
    <citation type="journal article" date="2019" name="Int. J. Syst. Evol. Microbiol.">
        <title>The Global Catalogue of Microorganisms (GCM) 10K type strain sequencing project: providing services to taxonomists for standard genome sequencing and annotation.</title>
        <authorList>
            <consortium name="The Broad Institute Genomics Platform"/>
            <consortium name="The Broad Institute Genome Sequencing Center for Infectious Disease"/>
            <person name="Wu L."/>
            <person name="Ma J."/>
        </authorList>
    </citation>
    <scope>NUCLEOTIDE SEQUENCE [LARGE SCALE GENOMIC DNA]</scope>
    <source>
        <strain evidence="3">YIM 94188</strain>
    </source>
</reference>
<evidence type="ECO:0000313" key="2">
    <source>
        <dbReference type="EMBL" id="MFC5729195.1"/>
    </source>
</evidence>
<dbReference type="Pfam" id="PF12770">
    <property type="entry name" value="CHAT"/>
    <property type="match status" value="1"/>
</dbReference>